<evidence type="ECO:0000259" key="7">
    <source>
        <dbReference type="SMART" id="SM00900"/>
    </source>
</evidence>
<dbReference type="RefSeq" id="WP_062254230.1">
    <property type="nucleotide sequence ID" value="NZ_CP014229.1"/>
</dbReference>
<dbReference type="STRING" id="44742.AXF13_14200"/>
<keyword evidence="6" id="KW-0472">Membrane</keyword>
<comment type="function">
    <text evidence="6">Part of a membrane-bound complex that couples electron transfer with translocation of ions across the membrane.</text>
</comment>
<dbReference type="EMBL" id="CP014229">
    <property type="protein sequence ID" value="AMD91182.1"/>
    <property type="molecule type" value="Genomic_DNA"/>
</dbReference>
<sequence>MIGMLRMVVVLSVLCGLSGFALSYLKMVTAPRIEEQVLTYVQGPALARVFTHTQNSPIADRRKFPLDHGSITVFPALRDGKLVGVALEEQGKGYGGEIGVMVGFNVASDTLAGIGITTLKETPGLGMRVTEQAFSGQFAGARTPVALASQGGSIDGVSGATISSGGVVTAVNKAVQVYSRLKPEILKVWSK</sequence>
<keyword evidence="3 6" id="KW-0285">Flavoprotein</keyword>
<dbReference type="InterPro" id="IPR007329">
    <property type="entry name" value="FMN-bd"/>
</dbReference>
<dbReference type="Gene3D" id="3.90.1010.20">
    <property type="match status" value="1"/>
</dbReference>
<dbReference type="EC" id="7.-.-.-" evidence="6"/>
<evidence type="ECO:0000256" key="4">
    <source>
        <dbReference type="ARBA" id="ARBA00022643"/>
    </source>
</evidence>
<accession>A0A0X8JM76</accession>
<comment type="similarity">
    <text evidence="6">Belongs to the RnfG family.</text>
</comment>
<dbReference type="AlphaFoldDB" id="A0A0X8JM76"/>
<dbReference type="Pfam" id="PF04205">
    <property type="entry name" value="FMN_bind"/>
    <property type="match status" value="1"/>
</dbReference>
<keyword evidence="6" id="KW-1133">Transmembrane helix</keyword>
<evidence type="ECO:0000313" key="8">
    <source>
        <dbReference type="EMBL" id="AMD91182.1"/>
    </source>
</evidence>
<dbReference type="PANTHER" id="PTHR36118">
    <property type="entry name" value="ION-TRANSLOCATING OXIDOREDUCTASE COMPLEX SUBUNIT G"/>
    <property type="match status" value="1"/>
</dbReference>
<comment type="subcellular location">
    <subcellularLocation>
        <location evidence="6">Cell membrane</location>
        <topology evidence="6">Single-pass membrane protein</topology>
    </subcellularLocation>
</comment>
<evidence type="ECO:0000256" key="5">
    <source>
        <dbReference type="ARBA" id="ARBA00022982"/>
    </source>
</evidence>
<dbReference type="HAMAP" id="MF_00479">
    <property type="entry name" value="RsxG_RnfG"/>
    <property type="match status" value="1"/>
</dbReference>
<reference evidence="9" key="1">
    <citation type="submission" date="2016-02" db="EMBL/GenBank/DDBJ databases">
        <authorList>
            <person name="Holder M.E."/>
            <person name="Ajami N.J."/>
            <person name="Petrosino J.F."/>
        </authorList>
    </citation>
    <scope>NUCLEOTIDE SEQUENCE [LARGE SCALE GENOMIC DNA]</scope>
    <source>
        <strain evidence="9">CCUG 45958</strain>
    </source>
</reference>
<dbReference type="KEGG" id="dfi:AXF13_14200"/>
<proteinExistence type="inferred from homology"/>
<dbReference type="GO" id="GO:0009055">
    <property type="term" value="F:electron transfer activity"/>
    <property type="evidence" value="ECO:0007669"/>
    <property type="project" value="InterPro"/>
</dbReference>
<keyword evidence="4 6" id="KW-0288">FMN</keyword>
<evidence type="ECO:0000256" key="2">
    <source>
        <dbReference type="ARBA" id="ARBA00022553"/>
    </source>
</evidence>
<organism evidence="8 9">
    <name type="scientific">Desulfovibrio fairfieldensis</name>
    <dbReference type="NCBI Taxonomy" id="44742"/>
    <lineage>
        <taxon>Bacteria</taxon>
        <taxon>Pseudomonadati</taxon>
        <taxon>Thermodesulfobacteriota</taxon>
        <taxon>Desulfovibrionia</taxon>
        <taxon>Desulfovibrionales</taxon>
        <taxon>Desulfovibrionaceae</taxon>
        <taxon>Desulfovibrio</taxon>
    </lineage>
</organism>
<keyword evidence="2 6" id="KW-0597">Phosphoprotein</keyword>
<protein>
    <recommendedName>
        <fullName evidence="6">Ion-translocating oxidoreductase complex subunit G</fullName>
        <ecNumber evidence="6">7.-.-.-</ecNumber>
    </recommendedName>
    <alternativeName>
        <fullName evidence="6">Rnf electron transport complex subunit G</fullName>
    </alternativeName>
</protein>
<gene>
    <name evidence="6" type="primary">rnfG</name>
    <name evidence="8" type="ORF">AXF13_14200</name>
</gene>
<name>A0A0X8JM76_9BACT</name>
<keyword evidence="6" id="KW-0812">Transmembrane</keyword>
<dbReference type="Proteomes" id="UP000069241">
    <property type="component" value="Chromosome"/>
</dbReference>
<feature type="modified residue" description="FMN phosphoryl threonine" evidence="6">
    <location>
        <position position="161"/>
    </location>
</feature>
<dbReference type="InterPro" id="IPR010209">
    <property type="entry name" value="Ion_transpt_RnfG/RsxG"/>
</dbReference>
<keyword evidence="1 6" id="KW-0813">Transport</keyword>
<evidence type="ECO:0000256" key="1">
    <source>
        <dbReference type="ARBA" id="ARBA00022448"/>
    </source>
</evidence>
<keyword evidence="5 6" id="KW-0249">Electron transport</keyword>
<evidence type="ECO:0000256" key="6">
    <source>
        <dbReference type="HAMAP-Rule" id="MF_00479"/>
    </source>
</evidence>
<keyword evidence="6" id="KW-1278">Translocase</keyword>
<keyword evidence="6" id="KW-1003">Cell membrane</keyword>
<dbReference type="GO" id="GO:0022900">
    <property type="term" value="P:electron transport chain"/>
    <property type="evidence" value="ECO:0007669"/>
    <property type="project" value="UniProtKB-UniRule"/>
</dbReference>
<dbReference type="SMART" id="SM00900">
    <property type="entry name" value="FMN_bind"/>
    <property type="match status" value="1"/>
</dbReference>
<dbReference type="NCBIfam" id="NF045876">
    <property type="entry name" value="RnfG_DVU2794"/>
    <property type="match status" value="1"/>
</dbReference>
<evidence type="ECO:0000256" key="3">
    <source>
        <dbReference type="ARBA" id="ARBA00022630"/>
    </source>
</evidence>
<dbReference type="PIRSF" id="PIRSF006091">
    <property type="entry name" value="E_trnsport_RnfG"/>
    <property type="match status" value="1"/>
</dbReference>
<evidence type="ECO:0000313" key="9">
    <source>
        <dbReference type="Proteomes" id="UP000069241"/>
    </source>
</evidence>
<feature type="domain" description="FMN-binding" evidence="7">
    <location>
        <begin position="93"/>
        <end position="178"/>
    </location>
</feature>
<dbReference type="GO" id="GO:0005886">
    <property type="term" value="C:plasma membrane"/>
    <property type="evidence" value="ECO:0007669"/>
    <property type="project" value="UniProtKB-SubCell"/>
</dbReference>
<keyword evidence="9" id="KW-1185">Reference proteome</keyword>
<comment type="cofactor">
    <cofactor evidence="6">
        <name>FMN</name>
        <dbReference type="ChEBI" id="CHEBI:58210"/>
    </cofactor>
</comment>
<dbReference type="PANTHER" id="PTHR36118:SF1">
    <property type="entry name" value="ION-TRANSLOCATING OXIDOREDUCTASE COMPLEX SUBUNIT G"/>
    <property type="match status" value="1"/>
</dbReference>
<dbReference type="GO" id="GO:0010181">
    <property type="term" value="F:FMN binding"/>
    <property type="evidence" value="ECO:0007669"/>
    <property type="project" value="InterPro"/>
</dbReference>
<comment type="subunit">
    <text evidence="6">The complex is composed of six subunits: RnfA, RnfB, RnfC, RnfD, RnfE and RnfG.</text>
</comment>